<reference evidence="2 3" key="1">
    <citation type="submission" date="2017-10" db="EMBL/GenBank/DDBJ databases">
        <title>Genomics of the genus Arcobacter.</title>
        <authorList>
            <person name="Perez-Cataluna A."/>
            <person name="Figueras M.J."/>
        </authorList>
    </citation>
    <scope>NUCLEOTIDE SEQUENCE [LARGE SCALE GENOMIC DNA]</scope>
    <source>
        <strain evidence="2 3">DSM 24636</strain>
    </source>
</reference>
<organism evidence="2 3">
    <name type="scientific">Halarcobacter anaerophilus</name>
    <dbReference type="NCBI Taxonomy" id="877500"/>
    <lineage>
        <taxon>Bacteria</taxon>
        <taxon>Pseudomonadati</taxon>
        <taxon>Campylobacterota</taxon>
        <taxon>Epsilonproteobacteria</taxon>
        <taxon>Campylobacterales</taxon>
        <taxon>Arcobacteraceae</taxon>
        <taxon>Halarcobacter</taxon>
    </lineage>
</organism>
<dbReference type="EMBL" id="PDKO01000006">
    <property type="protein sequence ID" value="RXJ62897.1"/>
    <property type="molecule type" value="Genomic_DNA"/>
</dbReference>
<evidence type="ECO:0000259" key="1">
    <source>
        <dbReference type="Pfam" id="PF20066"/>
    </source>
</evidence>
<dbReference type="RefSeq" id="WP_129082164.1">
    <property type="nucleotide sequence ID" value="NZ_CP041070.1"/>
</dbReference>
<evidence type="ECO:0000313" key="2">
    <source>
        <dbReference type="EMBL" id="RXJ62897.1"/>
    </source>
</evidence>
<dbReference type="AlphaFoldDB" id="A0A4Q0XYX6"/>
<dbReference type="Pfam" id="PF20066">
    <property type="entry name" value="Glyoxalase_8"/>
    <property type="match status" value="1"/>
</dbReference>
<gene>
    <name evidence="2" type="ORF">CRV06_08665</name>
</gene>
<dbReference type="InterPro" id="IPR045517">
    <property type="entry name" value="Glyoxalase_8"/>
</dbReference>
<comment type="caution">
    <text evidence="2">The sequence shown here is derived from an EMBL/GenBank/DDBJ whole genome shotgun (WGS) entry which is preliminary data.</text>
</comment>
<name>A0A4Q0XYX6_9BACT</name>
<keyword evidence="3" id="KW-1185">Reference proteome</keyword>
<accession>A0A4Q0XYX6</accession>
<evidence type="ECO:0000313" key="3">
    <source>
        <dbReference type="Proteomes" id="UP000290191"/>
    </source>
</evidence>
<protein>
    <recommendedName>
        <fullName evidence="1">Glyoxalase-related protein domain-containing protein</fullName>
    </recommendedName>
</protein>
<sequence length="220" mass="25805">MPTTLHTNVSNIKSVAKNLAKNLEKMDFKLSHSASLNLAAKSLGYENYNTYKALENSKSSTFGFLNSMSLEDLDKEHEEKYPSIDYNFVYVESIKNFDILIHMELAAGEENYYILVRMKKNLTKRVLFSPTYNTCSFFVYPDVKKATSDYHIEFNINSMTDFLDTLSHISWKGWYNTDIHIDFVQLMHSVIINKTFLRNYSNKYTQEDLEKIYKKNKEEN</sequence>
<proteinExistence type="predicted"/>
<dbReference type="Proteomes" id="UP000290191">
    <property type="component" value="Unassembled WGS sequence"/>
</dbReference>
<feature type="domain" description="Glyoxalase-related protein" evidence="1">
    <location>
        <begin position="7"/>
        <end position="58"/>
    </location>
</feature>